<evidence type="ECO:0000313" key="3">
    <source>
        <dbReference type="EMBL" id="MFD2255478.1"/>
    </source>
</evidence>
<organism evidence="3 4">
    <name type="scientific">Luteolibacter algae</name>
    <dbReference type="NCBI Taxonomy" id="454151"/>
    <lineage>
        <taxon>Bacteria</taxon>
        <taxon>Pseudomonadati</taxon>
        <taxon>Verrucomicrobiota</taxon>
        <taxon>Verrucomicrobiia</taxon>
        <taxon>Verrucomicrobiales</taxon>
        <taxon>Verrucomicrobiaceae</taxon>
        <taxon>Luteolibacter</taxon>
    </lineage>
</organism>
<dbReference type="EMBL" id="JBHUIT010000002">
    <property type="protein sequence ID" value="MFD2255478.1"/>
    <property type="molecule type" value="Genomic_DNA"/>
</dbReference>
<name>A0ABW5D393_9BACT</name>
<feature type="transmembrane region" description="Helical" evidence="1">
    <location>
        <begin position="203"/>
        <end position="224"/>
    </location>
</feature>
<protein>
    <recommendedName>
        <fullName evidence="5">PEP-CTERM protein-sorting domain-containing protein</fullName>
    </recommendedName>
</protein>
<dbReference type="RefSeq" id="WP_386818136.1">
    <property type="nucleotide sequence ID" value="NZ_JBHUIT010000002.1"/>
</dbReference>
<accession>A0ABW5D393</accession>
<dbReference type="Proteomes" id="UP001597375">
    <property type="component" value="Unassembled WGS sequence"/>
</dbReference>
<evidence type="ECO:0000256" key="1">
    <source>
        <dbReference type="SAM" id="Phobius"/>
    </source>
</evidence>
<keyword evidence="1" id="KW-0472">Membrane</keyword>
<proteinExistence type="predicted"/>
<evidence type="ECO:0008006" key="5">
    <source>
        <dbReference type="Google" id="ProtNLM"/>
    </source>
</evidence>
<sequence length="229" mass="23614">MKTYNIMLVSVTGILLSCLATTQAALSITNGDFQAQPASGNSNAVTSWFESSTTFNFADYVLNDSSVGGDTALLFESSGGFIYQSLGTLDMTDIAAGSFKISGTAVKRAGRAYADDVTIEAFSGTFASAADGTPLTGVSSLGSFVIDNSVFAGIPQGTFAESAFSSSAFDVSSLSAGTEIWLRIGSNKGVGGSIAPGVDDLSVALIPEPTVPTLLGVFGIMFFLNRRRK</sequence>
<gene>
    <name evidence="3" type="ORF">ACFSSA_02210</name>
</gene>
<feature type="signal peptide" evidence="2">
    <location>
        <begin position="1"/>
        <end position="24"/>
    </location>
</feature>
<keyword evidence="1" id="KW-0812">Transmembrane</keyword>
<keyword evidence="4" id="KW-1185">Reference proteome</keyword>
<keyword evidence="2" id="KW-0732">Signal</keyword>
<evidence type="ECO:0000313" key="4">
    <source>
        <dbReference type="Proteomes" id="UP001597375"/>
    </source>
</evidence>
<keyword evidence="1" id="KW-1133">Transmembrane helix</keyword>
<evidence type="ECO:0000256" key="2">
    <source>
        <dbReference type="SAM" id="SignalP"/>
    </source>
</evidence>
<reference evidence="4" key="1">
    <citation type="journal article" date="2019" name="Int. J. Syst. Evol. Microbiol.">
        <title>The Global Catalogue of Microorganisms (GCM) 10K type strain sequencing project: providing services to taxonomists for standard genome sequencing and annotation.</title>
        <authorList>
            <consortium name="The Broad Institute Genomics Platform"/>
            <consortium name="The Broad Institute Genome Sequencing Center for Infectious Disease"/>
            <person name="Wu L."/>
            <person name="Ma J."/>
        </authorList>
    </citation>
    <scope>NUCLEOTIDE SEQUENCE [LARGE SCALE GENOMIC DNA]</scope>
    <source>
        <strain evidence="4">CGMCC 4.7106</strain>
    </source>
</reference>
<comment type="caution">
    <text evidence="3">The sequence shown here is derived from an EMBL/GenBank/DDBJ whole genome shotgun (WGS) entry which is preliminary data.</text>
</comment>
<feature type="chain" id="PRO_5046126355" description="PEP-CTERM protein-sorting domain-containing protein" evidence="2">
    <location>
        <begin position="25"/>
        <end position="229"/>
    </location>
</feature>
<dbReference type="PROSITE" id="PS51257">
    <property type="entry name" value="PROKAR_LIPOPROTEIN"/>
    <property type="match status" value="1"/>
</dbReference>